<evidence type="ECO:0000256" key="4">
    <source>
        <dbReference type="ARBA" id="ARBA00022833"/>
    </source>
</evidence>
<dbReference type="Gene3D" id="3.40.50.10310">
    <property type="entry name" value="Creatininase"/>
    <property type="match status" value="1"/>
</dbReference>
<comment type="caution">
    <text evidence="5">The sequence shown here is derived from an EMBL/GenBank/DDBJ whole genome shotgun (WGS) entry which is preliminary data.</text>
</comment>
<name>A0A5J4PZZ4_9ZZZZ</name>
<evidence type="ECO:0000313" key="5">
    <source>
        <dbReference type="EMBL" id="KAA6314288.1"/>
    </source>
</evidence>
<evidence type="ECO:0000256" key="2">
    <source>
        <dbReference type="ARBA" id="ARBA00022723"/>
    </source>
</evidence>
<dbReference type="GO" id="GO:0046872">
    <property type="term" value="F:metal ion binding"/>
    <property type="evidence" value="ECO:0007669"/>
    <property type="project" value="UniProtKB-KW"/>
</dbReference>
<comment type="cofactor">
    <cofactor evidence="1">
        <name>Zn(2+)</name>
        <dbReference type="ChEBI" id="CHEBI:29105"/>
    </cofactor>
</comment>
<evidence type="ECO:0000256" key="1">
    <source>
        <dbReference type="ARBA" id="ARBA00001947"/>
    </source>
</evidence>
<dbReference type="PANTHER" id="PTHR35005">
    <property type="entry name" value="3-DEHYDRO-SCYLLO-INOSOSE HYDROLASE"/>
    <property type="match status" value="1"/>
</dbReference>
<dbReference type="InterPro" id="IPR024087">
    <property type="entry name" value="Creatininase-like_sf"/>
</dbReference>
<keyword evidence="2" id="KW-0479">Metal-binding</keyword>
<dbReference type="AlphaFoldDB" id="A0A5J4PZZ4"/>
<dbReference type="GO" id="GO:0047789">
    <property type="term" value="F:creatininase activity"/>
    <property type="evidence" value="ECO:0007669"/>
    <property type="project" value="UniProtKB-EC"/>
</dbReference>
<sequence>MTGNQKQHIDLVIENYGNVKDVEYAYAVLPWGATEPHNYHLPYMTDCYLAHDIAVDAVGKAWSTYNIRGMVLPPIPLGAQNPGQRELSFCIHARYETQKLVLNDIVDSLSFQGIRILVIMNGHGGNYFKSMIRDMTIDYPEMLIVNCDWFAIEPREGYFDEKFDDHAGEQETCVMMHYHPELVDLSTAGNGDGKPFNIESLNKKIGWIPRDWSKISTDTGVGNPKKSTAGKGAKYINLVTDKIAILFNELVNKSPY</sequence>
<dbReference type="EC" id="3.5.2.10" evidence="5"/>
<organism evidence="5">
    <name type="scientific">termite gut metagenome</name>
    <dbReference type="NCBI Taxonomy" id="433724"/>
    <lineage>
        <taxon>unclassified sequences</taxon>
        <taxon>metagenomes</taxon>
        <taxon>organismal metagenomes</taxon>
    </lineage>
</organism>
<accession>A0A5J4PZZ4</accession>
<keyword evidence="3 5" id="KW-0378">Hydrolase</keyword>
<evidence type="ECO:0000256" key="3">
    <source>
        <dbReference type="ARBA" id="ARBA00022801"/>
    </source>
</evidence>
<protein>
    <submittedName>
        <fullName evidence="5">Creatinine amidohydrolase</fullName>
        <ecNumber evidence="5">3.5.2.10</ecNumber>
    </submittedName>
</protein>
<dbReference type="InterPro" id="IPR003785">
    <property type="entry name" value="Creatininase/forma_Hydrolase"/>
</dbReference>
<proteinExistence type="predicted"/>
<dbReference type="SUPFAM" id="SSF102215">
    <property type="entry name" value="Creatininase"/>
    <property type="match status" value="1"/>
</dbReference>
<reference evidence="5" key="1">
    <citation type="submission" date="2019-03" db="EMBL/GenBank/DDBJ databases">
        <title>Single cell metagenomics reveals metabolic interactions within the superorganism composed of flagellate Streblomastix strix and complex community of Bacteroidetes bacteria on its surface.</title>
        <authorList>
            <person name="Treitli S.C."/>
            <person name="Kolisko M."/>
            <person name="Husnik F."/>
            <person name="Keeling P."/>
            <person name="Hampl V."/>
        </authorList>
    </citation>
    <scope>NUCLEOTIDE SEQUENCE</scope>
    <source>
        <strain evidence="5">STM</strain>
    </source>
</reference>
<dbReference type="PANTHER" id="PTHR35005:SF1">
    <property type="entry name" value="2-AMINO-5-FORMYLAMINO-6-RIBOSYLAMINOPYRIMIDIN-4(3H)-ONE 5'-MONOPHOSPHATE DEFORMYLASE"/>
    <property type="match status" value="1"/>
</dbReference>
<dbReference type="Pfam" id="PF02633">
    <property type="entry name" value="Creatininase"/>
    <property type="match status" value="1"/>
</dbReference>
<dbReference type="GO" id="GO:0009231">
    <property type="term" value="P:riboflavin biosynthetic process"/>
    <property type="evidence" value="ECO:0007669"/>
    <property type="project" value="TreeGrafter"/>
</dbReference>
<dbReference type="EMBL" id="SNRY01005711">
    <property type="protein sequence ID" value="KAA6314288.1"/>
    <property type="molecule type" value="Genomic_DNA"/>
</dbReference>
<gene>
    <name evidence="5" type="ORF">EZS27_035077</name>
</gene>
<keyword evidence="4" id="KW-0862">Zinc</keyword>
<dbReference type="GO" id="GO:0016811">
    <property type="term" value="F:hydrolase activity, acting on carbon-nitrogen (but not peptide) bonds, in linear amides"/>
    <property type="evidence" value="ECO:0007669"/>
    <property type="project" value="TreeGrafter"/>
</dbReference>